<name>A0AAW9PSK7_9CYAN</name>
<protein>
    <submittedName>
        <fullName evidence="1">Uncharacterized protein</fullName>
    </submittedName>
</protein>
<dbReference type="EMBL" id="JAZBJZ010000002">
    <property type="protein sequence ID" value="MEE3715337.1"/>
    <property type="molecule type" value="Genomic_DNA"/>
</dbReference>
<evidence type="ECO:0000313" key="1">
    <source>
        <dbReference type="EMBL" id="MEE3715337.1"/>
    </source>
</evidence>
<dbReference type="AlphaFoldDB" id="A0AAW9PSK7"/>
<keyword evidence="2" id="KW-1185">Reference proteome</keyword>
<organism evidence="1 2">
    <name type="scientific">Tumidithrix elongata BACA0141</name>
    <dbReference type="NCBI Taxonomy" id="2716417"/>
    <lineage>
        <taxon>Bacteria</taxon>
        <taxon>Bacillati</taxon>
        <taxon>Cyanobacteriota</taxon>
        <taxon>Cyanophyceae</taxon>
        <taxon>Pseudanabaenales</taxon>
        <taxon>Pseudanabaenaceae</taxon>
        <taxon>Tumidithrix</taxon>
        <taxon>Tumidithrix elongata</taxon>
    </lineage>
</organism>
<proteinExistence type="predicted"/>
<gene>
    <name evidence="1" type="ORF">V2H45_01100</name>
</gene>
<accession>A0AAW9PSK7</accession>
<sequence length="63" mass="7130">MSETVNCKEACINGCILGDRCPNLEYLAATRKFLQDTSIDKILEIAANRFFPKEIETEGDRPH</sequence>
<dbReference type="Proteomes" id="UP001333818">
    <property type="component" value="Unassembled WGS sequence"/>
</dbReference>
<comment type="caution">
    <text evidence="1">The sequence shown here is derived from an EMBL/GenBank/DDBJ whole genome shotgun (WGS) entry which is preliminary data.</text>
</comment>
<evidence type="ECO:0000313" key="2">
    <source>
        <dbReference type="Proteomes" id="UP001333818"/>
    </source>
</evidence>
<dbReference type="RefSeq" id="WP_330481753.1">
    <property type="nucleotide sequence ID" value="NZ_JAZBJZ010000002.1"/>
</dbReference>
<reference evidence="1" key="1">
    <citation type="submission" date="2024-01" db="EMBL/GenBank/DDBJ databases">
        <title>Bank of Algae and Cyanobacteria of the Azores (BACA) strain genomes.</title>
        <authorList>
            <person name="Luz R."/>
            <person name="Cordeiro R."/>
            <person name="Fonseca A."/>
            <person name="Goncalves V."/>
        </authorList>
    </citation>
    <scope>NUCLEOTIDE SEQUENCE</scope>
    <source>
        <strain evidence="1">BACA0141</strain>
    </source>
</reference>